<dbReference type="GO" id="GO:0055085">
    <property type="term" value="P:transmembrane transport"/>
    <property type="evidence" value="ECO:0007669"/>
    <property type="project" value="InterPro"/>
</dbReference>
<evidence type="ECO:0000256" key="2">
    <source>
        <dbReference type="ARBA" id="ARBA00006555"/>
    </source>
</evidence>
<dbReference type="GO" id="GO:0015031">
    <property type="term" value="P:protein transport"/>
    <property type="evidence" value="ECO:0007669"/>
    <property type="project" value="UniProtKB-KW"/>
</dbReference>
<dbReference type="Proteomes" id="UP000320431">
    <property type="component" value="Unassembled WGS sequence"/>
</dbReference>
<dbReference type="EMBL" id="CP029843">
    <property type="protein sequence ID" value="AWV07379.1"/>
    <property type="molecule type" value="Genomic_DNA"/>
</dbReference>
<keyword evidence="4" id="KW-1003">Cell membrane</keyword>
<evidence type="ECO:0000313" key="12">
    <source>
        <dbReference type="EMBL" id="AWV07379.1"/>
    </source>
</evidence>
<keyword evidence="14" id="KW-1185">Reference proteome</keyword>
<name>A0A2U9TCT3_9GAMM</name>
<dbReference type="PANTHER" id="PTHR33446">
    <property type="entry name" value="PROTEIN TONB-RELATED"/>
    <property type="match status" value="1"/>
</dbReference>
<dbReference type="Proteomes" id="UP000249447">
    <property type="component" value="Chromosome"/>
</dbReference>
<keyword evidence="7" id="KW-0653">Protein transport</keyword>
<evidence type="ECO:0000256" key="10">
    <source>
        <dbReference type="SAM" id="MobiDB-lite"/>
    </source>
</evidence>
<evidence type="ECO:0000256" key="4">
    <source>
        <dbReference type="ARBA" id="ARBA00022475"/>
    </source>
</evidence>
<keyword evidence="6" id="KW-0812">Transmembrane</keyword>
<dbReference type="InterPro" id="IPR037682">
    <property type="entry name" value="TonB_C"/>
</dbReference>
<keyword evidence="8" id="KW-1133">Transmembrane helix</keyword>
<feature type="domain" description="TonB C-terminal" evidence="11">
    <location>
        <begin position="70"/>
        <end position="161"/>
    </location>
</feature>
<dbReference type="SUPFAM" id="SSF74653">
    <property type="entry name" value="TolA/TonB C-terminal domain"/>
    <property type="match status" value="1"/>
</dbReference>
<evidence type="ECO:0000256" key="9">
    <source>
        <dbReference type="ARBA" id="ARBA00023136"/>
    </source>
</evidence>
<evidence type="ECO:0000313" key="13">
    <source>
        <dbReference type="EMBL" id="KAB8161686.1"/>
    </source>
</evidence>
<evidence type="ECO:0000313" key="14">
    <source>
        <dbReference type="Proteomes" id="UP000249447"/>
    </source>
</evidence>
<dbReference type="GO" id="GO:0098797">
    <property type="term" value="C:plasma membrane protein complex"/>
    <property type="evidence" value="ECO:0007669"/>
    <property type="project" value="TreeGrafter"/>
</dbReference>
<dbReference type="KEGG" id="lmb:C9I47_1684"/>
<dbReference type="Pfam" id="PF03544">
    <property type="entry name" value="TonB_C"/>
    <property type="match status" value="1"/>
</dbReference>
<reference evidence="13 15" key="2">
    <citation type="submission" date="2019-10" db="EMBL/GenBank/DDBJ databases">
        <title>Lysobacter alkalisoli sp. nov., isolated from saline-alkaline soil.</title>
        <authorList>
            <person name="Sun J.-Q."/>
        </authorList>
    </citation>
    <scope>NUCLEOTIDE SEQUENCE [LARGE SCALE GENOMIC DNA]</scope>
    <source>
        <strain evidence="13 15">KCTC 42381</strain>
    </source>
</reference>
<evidence type="ECO:0000256" key="5">
    <source>
        <dbReference type="ARBA" id="ARBA00022519"/>
    </source>
</evidence>
<evidence type="ECO:0000256" key="1">
    <source>
        <dbReference type="ARBA" id="ARBA00004383"/>
    </source>
</evidence>
<dbReference type="Gene3D" id="3.30.1150.10">
    <property type="match status" value="1"/>
</dbReference>
<accession>A0A2U9TCT3</accession>
<keyword evidence="9" id="KW-0472">Membrane</keyword>
<protein>
    <submittedName>
        <fullName evidence="12">Energy transducer TonB</fullName>
    </submittedName>
    <submittedName>
        <fullName evidence="13">TonB family protein</fullName>
    </submittedName>
</protein>
<dbReference type="InterPro" id="IPR051045">
    <property type="entry name" value="TonB-dependent_transducer"/>
</dbReference>
<dbReference type="InterPro" id="IPR006260">
    <property type="entry name" value="TonB/TolA_C"/>
</dbReference>
<dbReference type="PROSITE" id="PS52015">
    <property type="entry name" value="TONB_CTD"/>
    <property type="match status" value="1"/>
</dbReference>
<dbReference type="OrthoDB" id="1628901at2"/>
<evidence type="ECO:0000256" key="6">
    <source>
        <dbReference type="ARBA" id="ARBA00022692"/>
    </source>
</evidence>
<comment type="similarity">
    <text evidence="2">Belongs to the TonB family.</text>
</comment>
<dbReference type="EMBL" id="VICD02000339">
    <property type="protein sequence ID" value="KAB8161686.1"/>
    <property type="molecule type" value="Genomic_DNA"/>
</dbReference>
<evidence type="ECO:0000256" key="8">
    <source>
        <dbReference type="ARBA" id="ARBA00022989"/>
    </source>
</evidence>
<dbReference type="AlphaFoldDB" id="A0A2U9TCT3"/>
<evidence type="ECO:0000256" key="3">
    <source>
        <dbReference type="ARBA" id="ARBA00022448"/>
    </source>
</evidence>
<reference evidence="12 14" key="1">
    <citation type="submission" date="2018-05" db="EMBL/GenBank/DDBJ databases">
        <title>The complete genome of Lysobacter maris HZ9B, a marine bacterium antagonistic against terrestrial plant pathogens.</title>
        <authorList>
            <person name="Zhang X.-Q."/>
        </authorList>
    </citation>
    <scope>NUCLEOTIDE SEQUENCE [LARGE SCALE GENOMIC DNA]</scope>
    <source>
        <strain evidence="12 14">HZ9B</strain>
    </source>
</reference>
<evidence type="ECO:0000259" key="11">
    <source>
        <dbReference type="PROSITE" id="PS52015"/>
    </source>
</evidence>
<keyword evidence="3" id="KW-0813">Transport</keyword>
<dbReference type="GO" id="GO:0031992">
    <property type="term" value="F:energy transducer activity"/>
    <property type="evidence" value="ECO:0007669"/>
    <property type="project" value="TreeGrafter"/>
</dbReference>
<gene>
    <name evidence="12" type="ORF">C9I47_1684</name>
    <name evidence="13" type="ORF">FKV24_018745</name>
</gene>
<dbReference type="RefSeq" id="WP_111266489.1">
    <property type="nucleotide sequence ID" value="NZ_CP029843.1"/>
</dbReference>
<sequence>MSQASSSSRLLLAGLAIVALLLGLYVWKMAPDDVADAAGNDITIGPIDATEIDGQSLTPASADPDNASRNRRARPVVGSAVPPAFPIEAIKRGESGKVILEVVVDPRGQATAVRVATSSGSLILDEAAREAVGRWQFEPALEENEPVADTIEIPVDFEPAG</sequence>
<evidence type="ECO:0000256" key="7">
    <source>
        <dbReference type="ARBA" id="ARBA00022927"/>
    </source>
</evidence>
<organism evidence="12 14">
    <name type="scientific">Marilutibacter maris</name>
    <dbReference type="NCBI Taxonomy" id="1605891"/>
    <lineage>
        <taxon>Bacteria</taxon>
        <taxon>Pseudomonadati</taxon>
        <taxon>Pseudomonadota</taxon>
        <taxon>Gammaproteobacteria</taxon>
        <taxon>Lysobacterales</taxon>
        <taxon>Lysobacteraceae</taxon>
        <taxon>Marilutibacter</taxon>
    </lineage>
</organism>
<feature type="region of interest" description="Disordered" evidence="10">
    <location>
        <begin position="53"/>
        <end position="75"/>
    </location>
</feature>
<proteinExistence type="inferred from homology"/>
<comment type="subcellular location">
    <subcellularLocation>
        <location evidence="1">Cell inner membrane</location>
        <topology evidence="1">Single-pass membrane protein</topology>
        <orientation evidence="1">Periplasmic side</orientation>
    </subcellularLocation>
</comment>
<dbReference type="PANTHER" id="PTHR33446:SF2">
    <property type="entry name" value="PROTEIN TONB"/>
    <property type="match status" value="1"/>
</dbReference>
<keyword evidence="5" id="KW-0997">Cell inner membrane</keyword>
<dbReference type="NCBIfam" id="TIGR01352">
    <property type="entry name" value="tonB_Cterm"/>
    <property type="match status" value="1"/>
</dbReference>
<evidence type="ECO:0000313" key="15">
    <source>
        <dbReference type="Proteomes" id="UP000320431"/>
    </source>
</evidence>